<dbReference type="AlphaFoldDB" id="A0A0P9KVA2"/>
<feature type="domain" description="Endonuclease GajA/Old nuclease/RecF-like AAA" evidence="2">
    <location>
        <begin position="230"/>
        <end position="458"/>
    </location>
</feature>
<evidence type="ECO:0000313" key="4">
    <source>
        <dbReference type="EMBL" id="RMM07607.1"/>
    </source>
</evidence>
<sequence>MRIQHLELANFRKLKSVRIDLAAETTLLVGANNSGKSSAMLALRKFLVKPTTFRLQDLTLCHIATLDAIGQEWEQADDSFAIPASNAWADWLPTLDVWIQAAQGELHHIRDLIPNFSWSGGMVGMRFRLEPDDLPTLYADYRKERARVATLLQEIQNQAEQGQQRPTLKLWPQSLHDYLNRRLVKSFKVHWYRLNPDMLSAPCTENRTAILQALADTAVPLERNPLLSLIRVHEINAQRGFGDSADEGQDDSKTGSGRKLSEQLRTYYRRHLDPGDSPDVSDLEALRAIEAAQSAFDTRLTTSFAPALREVAGLGYPNNSDPSIKVATRLGPTDGLDHEAAVLFELDSVAGAPGEPRLTLPETSNGLGYQNLISMIFRLMAFRDNWLRKSRIPEERTTANVEPIHLVLVEEPEAHLHVQVQQAFIKHAYHVLCNDPVLEEFPNLKTQLVVSSHSSHVAHEIEYEHLRYFRRLPSGMAGIPIPVSTVSNLSTVFGQTGKTKEFVTRYLRAHHADLFFADAVILVEGAAERMILPHFLRQHFKFLDQCYITILDIGGSHAHRLRPLVDALGIATLVITDLDAGKDKAAQPVARGAEQITNNPTVRHWMRVKGLGHDVDTLLDLEDAHKVEEIDSLYSIRIAYQTPISVQLPKTGAQGEALPNTFEDSLALTNIQCFSGNRRRGLMRAFSQAIQESETGQALASALFDTLRTGDKAEFALEVLGDPAFGQLAVPAYIHEGLTWLQSKLELKRKDLLVVPAAIVEVTEIVEVAE</sequence>
<organism evidence="4 5">
    <name type="scientific">Pseudomonas caricapapayae</name>
    <dbReference type="NCBI Taxonomy" id="46678"/>
    <lineage>
        <taxon>Bacteria</taxon>
        <taxon>Pseudomonadati</taxon>
        <taxon>Pseudomonadota</taxon>
        <taxon>Gammaproteobacteria</taxon>
        <taxon>Pseudomonadales</taxon>
        <taxon>Pseudomonadaceae</taxon>
        <taxon>Pseudomonas</taxon>
    </lineage>
</organism>
<protein>
    <submittedName>
        <fullName evidence="4">Uncharacterized protein</fullName>
    </submittedName>
</protein>
<dbReference type="EMBL" id="RBOC01000135">
    <property type="protein sequence ID" value="RMM07607.1"/>
    <property type="molecule type" value="Genomic_DNA"/>
</dbReference>
<evidence type="ECO:0000313" key="5">
    <source>
        <dbReference type="Proteomes" id="UP000278587"/>
    </source>
</evidence>
<dbReference type="Pfam" id="PF20469">
    <property type="entry name" value="OLD-like_TOPRIM"/>
    <property type="match status" value="1"/>
</dbReference>
<dbReference type="InterPro" id="IPR027417">
    <property type="entry name" value="P-loop_NTPase"/>
</dbReference>
<dbReference type="InterPro" id="IPR034139">
    <property type="entry name" value="TOPRIM_OLD"/>
</dbReference>
<evidence type="ECO:0000259" key="3">
    <source>
        <dbReference type="Pfam" id="PF20469"/>
    </source>
</evidence>
<dbReference type="RefSeq" id="WP_055008709.1">
    <property type="nucleotide sequence ID" value="NZ_LJPW01000059.1"/>
</dbReference>
<feature type="region of interest" description="Disordered" evidence="1">
    <location>
        <begin position="241"/>
        <end position="260"/>
    </location>
</feature>
<comment type="caution">
    <text evidence="4">The sequence shown here is derived from an EMBL/GenBank/DDBJ whole genome shotgun (WGS) entry which is preliminary data.</text>
</comment>
<reference evidence="4 5" key="1">
    <citation type="submission" date="2018-08" db="EMBL/GenBank/DDBJ databases">
        <title>Recombination of ecologically and evolutionarily significant loci maintains genetic cohesion in the Pseudomonas syringae species complex.</title>
        <authorList>
            <person name="Dillon M."/>
            <person name="Thakur S."/>
            <person name="Almeida R.N.D."/>
            <person name="Weir B.S."/>
            <person name="Guttman D.S."/>
        </authorList>
    </citation>
    <scope>NUCLEOTIDE SEQUENCE [LARGE SCALE GENOMIC DNA]</scope>
    <source>
        <strain evidence="4 5">ICMP 4086</strain>
    </source>
</reference>
<feature type="domain" description="Endonuclease GajA/Old nuclease/RecF-like AAA" evidence="2">
    <location>
        <begin position="1"/>
        <end position="49"/>
    </location>
</feature>
<proteinExistence type="predicted"/>
<dbReference type="Gene3D" id="3.40.50.300">
    <property type="entry name" value="P-loop containing nucleotide triphosphate hydrolases"/>
    <property type="match status" value="1"/>
</dbReference>
<dbReference type="InterPro" id="IPR051396">
    <property type="entry name" value="Bact_Antivir_Def_Nuclease"/>
</dbReference>
<dbReference type="Proteomes" id="UP000278587">
    <property type="component" value="Unassembled WGS sequence"/>
</dbReference>
<name>A0A0P9KVA2_9PSED</name>
<evidence type="ECO:0000256" key="1">
    <source>
        <dbReference type="SAM" id="MobiDB-lite"/>
    </source>
</evidence>
<dbReference type="SUPFAM" id="SSF52540">
    <property type="entry name" value="P-loop containing nucleoside triphosphate hydrolases"/>
    <property type="match status" value="1"/>
</dbReference>
<gene>
    <name evidence="4" type="ORF">ALQ84_04048</name>
</gene>
<feature type="domain" description="OLD protein-like TOPRIM" evidence="3">
    <location>
        <begin position="515"/>
        <end position="579"/>
    </location>
</feature>
<dbReference type="Pfam" id="PF13175">
    <property type="entry name" value="AAA_15"/>
    <property type="match status" value="2"/>
</dbReference>
<dbReference type="OrthoDB" id="3322489at2"/>
<accession>A0A0P9KVA2</accession>
<dbReference type="CDD" id="cd01026">
    <property type="entry name" value="TOPRIM_OLD"/>
    <property type="match status" value="1"/>
</dbReference>
<dbReference type="PANTHER" id="PTHR43581">
    <property type="entry name" value="ATP/GTP PHOSPHATASE"/>
    <property type="match status" value="1"/>
</dbReference>
<dbReference type="InterPro" id="IPR041685">
    <property type="entry name" value="AAA_GajA/Old/RecF-like"/>
</dbReference>
<dbReference type="PANTHER" id="PTHR43581:SF2">
    <property type="entry name" value="EXCINUCLEASE ATPASE SUBUNIT"/>
    <property type="match status" value="1"/>
</dbReference>
<evidence type="ECO:0000259" key="2">
    <source>
        <dbReference type="Pfam" id="PF13175"/>
    </source>
</evidence>